<dbReference type="EMBL" id="AVPE01000002">
    <property type="protein sequence ID" value="KGX93347.1"/>
    <property type="molecule type" value="Genomic_DNA"/>
</dbReference>
<feature type="domain" description="Amidohydrolase 3" evidence="1">
    <location>
        <begin position="52"/>
        <end position="527"/>
    </location>
</feature>
<dbReference type="InterPro" id="IPR013108">
    <property type="entry name" value="Amidohydro_3"/>
</dbReference>
<dbReference type="InterPro" id="IPR032466">
    <property type="entry name" value="Metal_Hydrolase"/>
</dbReference>
<keyword evidence="3" id="KW-1185">Reference proteome</keyword>
<organism evidence="2 3">
    <name type="scientific">Pontibacillus halophilus JSM 076056 = DSM 19796</name>
    <dbReference type="NCBI Taxonomy" id="1385510"/>
    <lineage>
        <taxon>Bacteria</taxon>
        <taxon>Bacillati</taxon>
        <taxon>Bacillota</taxon>
        <taxon>Bacilli</taxon>
        <taxon>Bacillales</taxon>
        <taxon>Bacillaceae</taxon>
        <taxon>Pontibacillus</taxon>
    </lineage>
</organism>
<gene>
    <name evidence="2" type="ORF">N781_09830</name>
</gene>
<dbReference type="eggNOG" id="COG1574">
    <property type="taxonomic scope" value="Bacteria"/>
</dbReference>
<protein>
    <submittedName>
        <fullName evidence="2">Amidohydrolase</fullName>
    </submittedName>
</protein>
<dbReference type="GO" id="GO:0016810">
    <property type="term" value="F:hydrolase activity, acting on carbon-nitrogen (but not peptide) bonds"/>
    <property type="evidence" value="ECO:0007669"/>
    <property type="project" value="InterPro"/>
</dbReference>
<evidence type="ECO:0000313" key="3">
    <source>
        <dbReference type="Proteomes" id="UP000030528"/>
    </source>
</evidence>
<name>A0A0A5IBX7_9BACI</name>
<dbReference type="RefSeq" id="WP_026801913.1">
    <property type="nucleotide sequence ID" value="NZ_AVPE01000002.1"/>
</dbReference>
<proteinExistence type="predicted"/>
<dbReference type="CDD" id="cd01300">
    <property type="entry name" value="YtcJ_like"/>
    <property type="match status" value="1"/>
</dbReference>
<keyword evidence="2" id="KW-0378">Hydrolase</keyword>
<comment type="caution">
    <text evidence="2">The sequence shown here is derived from an EMBL/GenBank/DDBJ whole genome shotgun (WGS) entry which is preliminary data.</text>
</comment>
<dbReference type="InterPro" id="IPR033932">
    <property type="entry name" value="YtcJ-like"/>
</dbReference>
<reference evidence="2 3" key="1">
    <citation type="submission" date="2013-08" db="EMBL/GenBank/DDBJ databases">
        <authorList>
            <person name="Huang J."/>
            <person name="Wang G."/>
        </authorList>
    </citation>
    <scope>NUCLEOTIDE SEQUENCE [LARGE SCALE GENOMIC DNA]</scope>
    <source>
        <strain evidence="2 3">JSM 076056</strain>
    </source>
</reference>
<dbReference type="Gene3D" id="3.20.20.140">
    <property type="entry name" value="Metal-dependent hydrolases"/>
    <property type="match status" value="1"/>
</dbReference>
<dbReference type="AlphaFoldDB" id="A0A0A5IBX7"/>
<dbReference type="OrthoDB" id="9767366at2"/>
<dbReference type="Proteomes" id="UP000030528">
    <property type="component" value="Unassembled WGS sequence"/>
</dbReference>
<dbReference type="PANTHER" id="PTHR22642:SF2">
    <property type="entry name" value="PROTEIN LONG AFTER FAR-RED 3"/>
    <property type="match status" value="1"/>
</dbReference>
<evidence type="ECO:0000259" key="1">
    <source>
        <dbReference type="Pfam" id="PF07969"/>
    </source>
</evidence>
<dbReference type="Gene3D" id="2.30.40.10">
    <property type="entry name" value="Urease, subunit C, domain 1"/>
    <property type="match status" value="1"/>
</dbReference>
<dbReference type="Pfam" id="PF07969">
    <property type="entry name" value="Amidohydro_3"/>
    <property type="match status" value="1"/>
</dbReference>
<dbReference type="SUPFAM" id="SSF51338">
    <property type="entry name" value="Composite domain of metallo-dependent hydrolases"/>
    <property type="match status" value="1"/>
</dbReference>
<sequence>MGELWYGGTIYTMSREGETVESVYVKDGRIEAVGELARLEQAYKSDIHTYHNLNGSVMYPGFVDSHLHLIGHGERLRRLDLTYMTSAEEVLDAVATQAQTLKEGDWVIGEGWNENAWSHPRIIHKRELDEVVPNHPVVLKRVCRHAIVSNSEALRRARITREIDEPQGGKIERDEGGEPSGYLHDAAQELVFQAMPEVNQAYLQECIQVAVQNLHRRGLVGGHTEDLHYYGGFQKTRHAYLAEIHERNKFKAHLLVHHEELEEMTRAQLGFKEGTQYVEMGAVKLFSDGALGGRTAWLSEDYADHPGNKGVAIHSIEELERIVKKARTRSLPVAVHAIGDAAVDAVMTILEREPLQVRDRRDRIIHAQVMRPELYKRMKELEVAVDIQPTFVSSDYPWVLGRLGKERGEKSYPWKTMLDYGIKCAGGSDAPIEEVDPLLGIQAAVLRRSTKDGKVYGMEERLTAFEAVSLYTTGSAYIINEEHQRGKIAKSYEADFTVLDRDLFAIPPETIKDARVRKTVVNGDIVYDAFSQ</sequence>
<dbReference type="InterPro" id="IPR011059">
    <property type="entry name" value="Metal-dep_hydrolase_composite"/>
</dbReference>
<dbReference type="STRING" id="1385510.GCA_000425205_00877"/>
<evidence type="ECO:0000313" key="2">
    <source>
        <dbReference type="EMBL" id="KGX93347.1"/>
    </source>
</evidence>
<dbReference type="Gene3D" id="3.10.310.70">
    <property type="match status" value="1"/>
</dbReference>
<dbReference type="SUPFAM" id="SSF51556">
    <property type="entry name" value="Metallo-dependent hydrolases"/>
    <property type="match status" value="1"/>
</dbReference>
<dbReference type="PANTHER" id="PTHR22642">
    <property type="entry name" value="IMIDAZOLONEPROPIONASE"/>
    <property type="match status" value="1"/>
</dbReference>
<accession>A0A0A5IBX7</accession>